<dbReference type="Proteomes" id="UP000885621">
    <property type="component" value="Unassembled WGS sequence"/>
</dbReference>
<accession>A0A832DE21</accession>
<protein>
    <submittedName>
        <fullName evidence="2">Tetratricopeptide repeat protein</fullName>
    </submittedName>
</protein>
<dbReference type="SMART" id="SM00028">
    <property type="entry name" value="TPR"/>
    <property type="match status" value="2"/>
</dbReference>
<dbReference type="SUPFAM" id="SSF48452">
    <property type="entry name" value="TPR-like"/>
    <property type="match status" value="1"/>
</dbReference>
<dbReference type="PROSITE" id="PS50005">
    <property type="entry name" value="TPR"/>
    <property type="match status" value="1"/>
</dbReference>
<sequence>MSDRINALMKALEKDPNNPLGLYGLALEFFKEGRYEDAIVYLKKYLSVYDDQGAAYRTLAQAYINVGDIEQAIETYERGIEQARKYNHPTMAEEFRQEIERLKTMI</sequence>
<dbReference type="InterPro" id="IPR019734">
    <property type="entry name" value="TPR_rpt"/>
</dbReference>
<dbReference type="Gene3D" id="1.25.40.10">
    <property type="entry name" value="Tetratricopeptide repeat domain"/>
    <property type="match status" value="1"/>
</dbReference>
<gene>
    <name evidence="2" type="ORF">ENO34_01905</name>
</gene>
<dbReference type="AlphaFoldDB" id="A0A832DE21"/>
<evidence type="ECO:0000313" key="2">
    <source>
        <dbReference type="EMBL" id="HEV09137.1"/>
    </source>
</evidence>
<dbReference type="Pfam" id="PF14559">
    <property type="entry name" value="TPR_19"/>
    <property type="match status" value="1"/>
</dbReference>
<feature type="repeat" description="TPR" evidence="1">
    <location>
        <begin position="53"/>
        <end position="86"/>
    </location>
</feature>
<dbReference type="EMBL" id="DSFC01000110">
    <property type="protein sequence ID" value="HEV09137.1"/>
    <property type="molecule type" value="Genomic_DNA"/>
</dbReference>
<comment type="caution">
    <text evidence="2">The sequence shown here is derived from an EMBL/GenBank/DDBJ whole genome shotgun (WGS) entry which is preliminary data.</text>
</comment>
<reference evidence="2" key="1">
    <citation type="journal article" date="2020" name="mSystems">
        <title>Genome- and Community-Level Interaction Insights into Carbon Utilization and Element Cycling Functions of Hydrothermarchaeota in Hydrothermal Sediment.</title>
        <authorList>
            <person name="Zhou Z."/>
            <person name="Liu Y."/>
            <person name="Xu W."/>
            <person name="Pan J."/>
            <person name="Luo Z.H."/>
            <person name="Li M."/>
        </authorList>
    </citation>
    <scope>NUCLEOTIDE SEQUENCE [LARGE SCALE GENOMIC DNA]</scope>
    <source>
        <strain evidence="2">SpSt-1257</strain>
    </source>
</reference>
<name>A0A832DE21_9AQUI</name>
<organism evidence="2">
    <name type="scientific">Sulfurihydrogenibium azorense</name>
    <dbReference type="NCBI Taxonomy" id="309806"/>
    <lineage>
        <taxon>Bacteria</taxon>
        <taxon>Pseudomonadati</taxon>
        <taxon>Aquificota</taxon>
        <taxon>Aquificia</taxon>
        <taxon>Aquificales</taxon>
        <taxon>Hydrogenothermaceae</taxon>
        <taxon>Sulfurihydrogenibium</taxon>
    </lineage>
</organism>
<dbReference type="InterPro" id="IPR011990">
    <property type="entry name" value="TPR-like_helical_dom_sf"/>
</dbReference>
<keyword evidence="1" id="KW-0802">TPR repeat</keyword>
<evidence type="ECO:0000256" key="1">
    <source>
        <dbReference type="PROSITE-ProRule" id="PRU00339"/>
    </source>
</evidence>
<proteinExistence type="predicted"/>